<dbReference type="Gene3D" id="3.30.450.150">
    <property type="entry name" value="Haem-degrading domain"/>
    <property type="match status" value="1"/>
</dbReference>
<dbReference type="InterPro" id="IPR038084">
    <property type="entry name" value="PduO/GlcC-like_sf"/>
</dbReference>
<dbReference type="PANTHER" id="PTHR34309">
    <property type="entry name" value="SLR1406 PROTEIN"/>
    <property type="match status" value="1"/>
</dbReference>
<comment type="caution">
    <text evidence="1">The sequence shown here is derived from an EMBL/GenBank/DDBJ whole genome shotgun (WGS) entry which is preliminary data.</text>
</comment>
<keyword evidence="2" id="KW-1185">Reference proteome</keyword>
<dbReference type="InterPro" id="IPR052517">
    <property type="entry name" value="GlcG_carb_metab_protein"/>
</dbReference>
<evidence type="ECO:0000313" key="2">
    <source>
        <dbReference type="Proteomes" id="UP001183176"/>
    </source>
</evidence>
<name>A0ABU2JED5_9ACTN</name>
<gene>
    <name evidence="1" type="ORF">RM423_18380</name>
</gene>
<accession>A0ABU2JED5</accession>
<dbReference type="PANTHER" id="PTHR34309:SF1">
    <property type="entry name" value="PROTEIN GLCG"/>
    <property type="match status" value="1"/>
</dbReference>
<dbReference type="InterPro" id="IPR005624">
    <property type="entry name" value="PduO/GlcC-like"/>
</dbReference>
<sequence length="138" mass="13569">MNVARNQLTVTAEAALHLVQEAVAQGATRGVAVSVAVVDPTMTLVAFVKADGATAHSADTSRRKANTSASTRRPTGWMDADLAAAIPPATGGALTNIAGGQPLLVDGQVVGGLGIAGGTPAQDAQIAEATVAGFGPIS</sequence>
<proteinExistence type="predicted"/>
<dbReference type="EMBL" id="JAVREH010000036">
    <property type="protein sequence ID" value="MDT0263354.1"/>
    <property type="molecule type" value="Genomic_DNA"/>
</dbReference>
<protein>
    <submittedName>
        <fullName evidence="1">Heme-binding protein</fullName>
    </submittedName>
</protein>
<organism evidence="1 2">
    <name type="scientific">Jatrophihabitans lederbergiae</name>
    <dbReference type="NCBI Taxonomy" id="3075547"/>
    <lineage>
        <taxon>Bacteria</taxon>
        <taxon>Bacillati</taxon>
        <taxon>Actinomycetota</taxon>
        <taxon>Actinomycetes</taxon>
        <taxon>Jatrophihabitantales</taxon>
        <taxon>Jatrophihabitantaceae</taxon>
        <taxon>Jatrophihabitans</taxon>
    </lineage>
</organism>
<reference evidence="2" key="1">
    <citation type="submission" date="2023-07" db="EMBL/GenBank/DDBJ databases">
        <title>30 novel species of actinomycetes from the DSMZ collection.</title>
        <authorList>
            <person name="Nouioui I."/>
        </authorList>
    </citation>
    <scope>NUCLEOTIDE SEQUENCE [LARGE SCALE GENOMIC DNA]</scope>
    <source>
        <strain evidence="2">DSM 44399</strain>
    </source>
</reference>
<evidence type="ECO:0000313" key="1">
    <source>
        <dbReference type="EMBL" id="MDT0263354.1"/>
    </source>
</evidence>
<dbReference type="Proteomes" id="UP001183176">
    <property type="component" value="Unassembled WGS sequence"/>
</dbReference>
<dbReference type="SUPFAM" id="SSF143744">
    <property type="entry name" value="GlcG-like"/>
    <property type="match status" value="1"/>
</dbReference>
<dbReference type="RefSeq" id="WP_311424501.1">
    <property type="nucleotide sequence ID" value="NZ_JAVREH010000036.1"/>
</dbReference>
<dbReference type="Pfam" id="PF03928">
    <property type="entry name" value="HbpS-like"/>
    <property type="match status" value="1"/>
</dbReference>